<evidence type="ECO:0000313" key="3">
    <source>
        <dbReference type="Proteomes" id="UP001055247"/>
    </source>
</evidence>
<dbReference type="Gene3D" id="3.40.50.1110">
    <property type="entry name" value="SGNH hydrolase"/>
    <property type="match status" value="1"/>
</dbReference>
<sequence>MRRAVAAVAAAGLLVGLGWILGGSVRGPALDARQYGQGRLAAVQQHLDEAPAGFVFVAGDSQAELQSPAQRPCGLELVNGGIAGANAEAYADFLAGLRFPRRARAAVLAIGTNDLVAKNRPGRAENAVRFEAASERILLTLTRHADRVVVAALPPIGRALGGRLDASSVAPYSARLRAVCARLGCRIADPYASLRDGETGFALPGAMGNGLHVAAYRPVMQALEAEICGPTAP</sequence>
<protein>
    <recommendedName>
        <fullName evidence="1">SGNH hydrolase-type esterase domain-containing protein</fullName>
    </recommendedName>
</protein>
<organism evidence="2 3">
    <name type="scientific">Methylobacterium hispanicum</name>
    <dbReference type="NCBI Taxonomy" id="270350"/>
    <lineage>
        <taxon>Bacteria</taxon>
        <taxon>Pseudomonadati</taxon>
        <taxon>Pseudomonadota</taxon>
        <taxon>Alphaproteobacteria</taxon>
        <taxon>Hyphomicrobiales</taxon>
        <taxon>Methylobacteriaceae</taxon>
        <taxon>Methylobacterium</taxon>
    </lineage>
</organism>
<dbReference type="Proteomes" id="UP001055247">
    <property type="component" value="Unassembled WGS sequence"/>
</dbReference>
<dbReference type="GO" id="GO:0016788">
    <property type="term" value="F:hydrolase activity, acting on ester bonds"/>
    <property type="evidence" value="ECO:0007669"/>
    <property type="project" value="UniProtKB-ARBA"/>
</dbReference>
<feature type="domain" description="SGNH hydrolase-type esterase" evidence="1">
    <location>
        <begin position="69"/>
        <end position="202"/>
    </location>
</feature>
<dbReference type="SUPFAM" id="SSF52266">
    <property type="entry name" value="SGNH hydrolase"/>
    <property type="match status" value="1"/>
</dbReference>
<dbReference type="AlphaFoldDB" id="A0AAV4ZEE0"/>
<dbReference type="InterPro" id="IPR013830">
    <property type="entry name" value="SGNH_hydro"/>
</dbReference>
<dbReference type="InterPro" id="IPR036514">
    <property type="entry name" value="SGNH_hydro_sf"/>
</dbReference>
<evidence type="ECO:0000259" key="1">
    <source>
        <dbReference type="Pfam" id="PF13472"/>
    </source>
</evidence>
<gene>
    <name evidence="2" type="ORF">BHAOGJBA_0260</name>
</gene>
<dbReference type="Pfam" id="PF13472">
    <property type="entry name" value="Lipase_GDSL_2"/>
    <property type="match status" value="1"/>
</dbReference>
<evidence type="ECO:0000313" key="2">
    <source>
        <dbReference type="EMBL" id="GJD86764.1"/>
    </source>
</evidence>
<dbReference type="RefSeq" id="WP_066921760.1">
    <property type="nucleotide sequence ID" value="NZ_BPQO01000001.1"/>
</dbReference>
<reference evidence="2" key="1">
    <citation type="journal article" date="2016" name="Front. Microbiol.">
        <title>Genome Sequence of the Piezophilic, Mesophilic Sulfate-Reducing Bacterium Desulfovibrio indicus J2T.</title>
        <authorList>
            <person name="Cao J."/>
            <person name="Maignien L."/>
            <person name="Shao Z."/>
            <person name="Alain K."/>
            <person name="Jebbar M."/>
        </authorList>
    </citation>
    <scope>NUCLEOTIDE SEQUENCE</scope>
    <source>
        <strain evidence="2">DSM 16372</strain>
    </source>
</reference>
<keyword evidence="3" id="KW-1185">Reference proteome</keyword>
<comment type="caution">
    <text evidence="2">The sequence shown here is derived from an EMBL/GenBank/DDBJ whole genome shotgun (WGS) entry which is preliminary data.</text>
</comment>
<reference evidence="2" key="2">
    <citation type="submission" date="2021-08" db="EMBL/GenBank/DDBJ databases">
        <authorList>
            <person name="Tani A."/>
            <person name="Ola A."/>
            <person name="Ogura Y."/>
            <person name="Katsura K."/>
            <person name="Hayashi T."/>
        </authorList>
    </citation>
    <scope>NUCLEOTIDE SEQUENCE</scope>
    <source>
        <strain evidence="2">DSM 16372</strain>
    </source>
</reference>
<dbReference type="EMBL" id="BPQO01000001">
    <property type="protein sequence ID" value="GJD86764.1"/>
    <property type="molecule type" value="Genomic_DNA"/>
</dbReference>
<proteinExistence type="predicted"/>
<name>A0AAV4ZEE0_9HYPH</name>
<accession>A0AAV4ZEE0</accession>
<dbReference type="CDD" id="cd00229">
    <property type="entry name" value="SGNH_hydrolase"/>
    <property type="match status" value="1"/>
</dbReference>